<keyword evidence="2 8" id="KW-0812">Transmembrane</keyword>
<evidence type="ECO:0000256" key="1">
    <source>
        <dbReference type="ARBA" id="ARBA00004479"/>
    </source>
</evidence>
<reference evidence="10" key="2">
    <citation type="submission" date="2025-09" db="UniProtKB">
        <authorList>
            <consortium name="Ensembl"/>
        </authorList>
    </citation>
    <scope>IDENTIFICATION</scope>
</reference>
<dbReference type="PANTHER" id="PTHR23037:SF45">
    <property type="entry name" value="INTERLEUKIN 13 RECEPTOR SUBUNIT ALPHA 2"/>
    <property type="match status" value="1"/>
</dbReference>
<evidence type="ECO:0000256" key="6">
    <source>
        <dbReference type="ARBA" id="ARBA00023170"/>
    </source>
</evidence>
<feature type="transmembrane region" description="Helical" evidence="8">
    <location>
        <begin position="343"/>
        <end position="364"/>
    </location>
</feature>
<dbReference type="InterPro" id="IPR036116">
    <property type="entry name" value="FN3_sf"/>
</dbReference>
<evidence type="ECO:0000256" key="2">
    <source>
        <dbReference type="ARBA" id="ARBA00022692"/>
    </source>
</evidence>
<dbReference type="Ensembl" id="ENSPKIT00000032692.1">
    <property type="protein sequence ID" value="ENSPKIP00000008611.1"/>
    <property type="gene ID" value="ENSPKIG00000024035.1"/>
</dbReference>
<evidence type="ECO:0000256" key="7">
    <source>
        <dbReference type="ARBA" id="ARBA00023180"/>
    </source>
</evidence>
<dbReference type="InterPro" id="IPR013783">
    <property type="entry name" value="Ig-like_fold"/>
</dbReference>
<dbReference type="AlphaFoldDB" id="A0A3B3QT75"/>
<dbReference type="InterPro" id="IPR015321">
    <property type="entry name" value="TypeI_recpt_CBD"/>
</dbReference>
<reference evidence="10" key="1">
    <citation type="submission" date="2025-08" db="UniProtKB">
        <authorList>
            <consortium name="Ensembl"/>
        </authorList>
    </citation>
    <scope>IDENTIFICATION</scope>
</reference>
<dbReference type="PANTHER" id="PTHR23037">
    <property type="entry name" value="CYTOKINE RECEPTOR"/>
    <property type="match status" value="1"/>
</dbReference>
<evidence type="ECO:0000313" key="11">
    <source>
        <dbReference type="Proteomes" id="UP000261540"/>
    </source>
</evidence>
<accession>A0A3B3QT75</accession>
<keyword evidence="11" id="KW-1185">Reference proteome</keyword>
<dbReference type="GO" id="GO:0004896">
    <property type="term" value="F:cytokine receptor activity"/>
    <property type="evidence" value="ECO:0007669"/>
    <property type="project" value="TreeGrafter"/>
</dbReference>
<dbReference type="SUPFAM" id="SSF49265">
    <property type="entry name" value="Fibronectin type III"/>
    <property type="match status" value="3"/>
</dbReference>
<dbReference type="GeneTree" id="ENSGT00940000159971"/>
<evidence type="ECO:0000256" key="8">
    <source>
        <dbReference type="SAM" id="Phobius"/>
    </source>
</evidence>
<dbReference type="Proteomes" id="UP000261540">
    <property type="component" value="Unplaced"/>
</dbReference>
<dbReference type="KEGG" id="pki:111850601"/>
<evidence type="ECO:0000313" key="10">
    <source>
        <dbReference type="Ensembl" id="ENSPKIP00000008611.1"/>
    </source>
</evidence>
<proteinExistence type="predicted"/>
<keyword evidence="6" id="KW-0675">Receptor</keyword>
<name>A0A3B3QT75_9TELE</name>
<comment type="subcellular location">
    <subcellularLocation>
        <location evidence="1">Membrane</location>
        <topology evidence="1">Single-pass type I membrane protein</topology>
    </subcellularLocation>
</comment>
<dbReference type="GeneID" id="111850601"/>
<dbReference type="RefSeq" id="XP_023680418.1">
    <property type="nucleotide sequence ID" value="XM_023824650.2"/>
</dbReference>
<dbReference type="GO" id="GO:0009897">
    <property type="term" value="C:external side of plasma membrane"/>
    <property type="evidence" value="ECO:0007669"/>
    <property type="project" value="TreeGrafter"/>
</dbReference>
<dbReference type="Gene3D" id="2.60.40.10">
    <property type="entry name" value="Immunoglobulins"/>
    <property type="match status" value="3"/>
</dbReference>
<organism evidence="10 11">
    <name type="scientific">Paramormyrops kingsleyae</name>
    <dbReference type="NCBI Taxonomy" id="1676925"/>
    <lineage>
        <taxon>Eukaryota</taxon>
        <taxon>Metazoa</taxon>
        <taxon>Chordata</taxon>
        <taxon>Craniata</taxon>
        <taxon>Vertebrata</taxon>
        <taxon>Euteleostomi</taxon>
        <taxon>Actinopterygii</taxon>
        <taxon>Neopterygii</taxon>
        <taxon>Teleostei</taxon>
        <taxon>Osteoglossocephala</taxon>
        <taxon>Osteoglossomorpha</taxon>
        <taxon>Osteoglossiformes</taxon>
        <taxon>Mormyridae</taxon>
        <taxon>Paramormyrops</taxon>
    </lineage>
</organism>
<sequence>MIRVRYWTASILPWFLLIGNWNFCLGINRLTINPPADLRITDPGHLGRLRIGWALPPALKNVARCSVRFQLQYFNTYQDRWTTIRTTHRSFHAQFDLGKEVQVKVFTLLRGPCTNNSELLSPPAELVLKPSGGDIGPKIAGFSCIFHRKEFMECTWNETGDQPGPTQTSLFYWHKNMERALECPGYIFSGAERVGCSFPLDMLLEFSDFNICVNRSSSNRPLQPAYFSLQIQNLVKPSVIETLKLMAHPDGNVTVEWSPPEGRIYHRCLEFEVESLLDGIMESCITREMNCTFEAPSHSETGCFRVRSRVHMFCADKGFWSDWSLPRCLPGSISPDASALMKMLLSCVLPVAVLALLVAPLLLWTSRKTLKKRSCFPTPEKNLFTPFCSSPASSTEKLPFQLDKADV</sequence>
<feature type="domain" description="Type I cytokine receptor cytokine-binding" evidence="9">
    <location>
        <begin position="143"/>
        <end position="233"/>
    </location>
</feature>
<protein>
    <submittedName>
        <fullName evidence="10">Interleukin 13 receptor, alpha 2</fullName>
    </submittedName>
</protein>
<dbReference type="STRING" id="1676925.ENSPKIP00000008611"/>
<evidence type="ECO:0000256" key="4">
    <source>
        <dbReference type="ARBA" id="ARBA00022989"/>
    </source>
</evidence>
<keyword evidence="7" id="KW-0325">Glycoprotein</keyword>
<keyword evidence="5 8" id="KW-0472">Membrane</keyword>
<keyword evidence="4 8" id="KW-1133">Transmembrane helix</keyword>
<dbReference type="Pfam" id="PF09240">
    <property type="entry name" value="IL6Ra-bind"/>
    <property type="match status" value="1"/>
</dbReference>
<evidence type="ECO:0000256" key="3">
    <source>
        <dbReference type="ARBA" id="ARBA00022729"/>
    </source>
</evidence>
<evidence type="ECO:0000259" key="9">
    <source>
        <dbReference type="Pfam" id="PF09240"/>
    </source>
</evidence>
<evidence type="ECO:0000256" key="5">
    <source>
        <dbReference type="ARBA" id="ARBA00023136"/>
    </source>
</evidence>
<keyword evidence="3" id="KW-0732">Signal</keyword>
<dbReference type="OrthoDB" id="9826641at2759"/>